<evidence type="ECO:0000256" key="2">
    <source>
        <dbReference type="ARBA" id="ARBA00022884"/>
    </source>
</evidence>
<name>A0A8S1F6U3_9PELO</name>
<keyword evidence="7" id="KW-1185">Reference proteome</keyword>
<evidence type="ECO:0000259" key="5">
    <source>
        <dbReference type="PROSITE" id="PS50102"/>
    </source>
</evidence>
<sequence length="523" mass="58927">MGRSFLVQCRGLPWECTDEQLKAFFGESGIEYVDIPRRGGKATGEAIVCFKTEEDYRAGLKKDREYMGQRYVEVFPMDSARPPRRDSERGPRDRDTRLERGGGGRGYDRDPYPRRSIERDRREGPGPRGGKEGIIRLRGLPFSATVRDIIDFFAPLAIVRDGVLIPDQRQHKTNGEAFVVFEHPDSSTVALQRHMKNIGHRYIEVFEATYNELSNFCNEFRLRMPRLGPSPFVGGVPGGGSGSSGNGPYNGPAFSTPPDSYRSGYPSRGESDPYGSRTPGGPPSDYPSRGSRYEDQYASRNTAPPGGGYYDNPYGPSKPAYDSFPRSNDPYSPSAPQESRFSDYGGSRDPRFDSRDQYEGNWRSSNGPAGGPSSESYNGPNPWGPQGGPPSARADPYGYPNEPYAQREGGGAMRREHAPFSRVDRGYSRSSDPYGYRDREYRGPHFVLRMRGIPFRATEREVMDFFLPVRPDHIELLRDHIGRPSGDARVIFFNRKDYDEALMKDKQYLGHRFIEIIPDTGRY</sequence>
<protein>
    <recommendedName>
        <fullName evidence="5">RRM domain-containing protein</fullName>
    </recommendedName>
</protein>
<evidence type="ECO:0000256" key="4">
    <source>
        <dbReference type="SAM" id="MobiDB-lite"/>
    </source>
</evidence>
<dbReference type="AlphaFoldDB" id="A0A8S1F6U3"/>
<comment type="caution">
    <text evidence="6">The sequence shown here is derived from an EMBL/GenBank/DDBJ whole genome shotgun (WGS) entry which is preliminary data.</text>
</comment>
<reference evidence="6 7" key="1">
    <citation type="submission" date="2020-04" db="EMBL/GenBank/DDBJ databases">
        <authorList>
            <person name="Laetsch R D."/>
            <person name="Stevens L."/>
            <person name="Kumar S."/>
            <person name="Blaxter L. M."/>
        </authorList>
    </citation>
    <scope>NUCLEOTIDE SEQUENCE [LARGE SCALE GENOMIC DNA]</scope>
</reference>
<feature type="compositionally biased region" description="Polar residues" evidence="4">
    <location>
        <begin position="325"/>
        <end position="339"/>
    </location>
</feature>
<dbReference type="Gene3D" id="3.30.70.330">
    <property type="match status" value="3"/>
</dbReference>
<dbReference type="Pfam" id="PF00076">
    <property type="entry name" value="RRM_1"/>
    <property type="match status" value="2"/>
</dbReference>
<feature type="compositionally biased region" description="Gly residues" evidence="4">
    <location>
        <begin position="235"/>
        <end position="245"/>
    </location>
</feature>
<evidence type="ECO:0000313" key="6">
    <source>
        <dbReference type="EMBL" id="CAB3408583.1"/>
    </source>
</evidence>
<dbReference type="CDD" id="cd12254">
    <property type="entry name" value="RRM_hnRNPH_ESRPs_RBM12_like"/>
    <property type="match status" value="1"/>
</dbReference>
<dbReference type="InterPro" id="IPR000504">
    <property type="entry name" value="RRM_dom"/>
</dbReference>
<dbReference type="InterPro" id="IPR035979">
    <property type="entry name" value="RBD_domain_sf"/>
</dbReference>
<dbReference type="GO" id="GO:0003723">
    <property type="term" value="F:RNA binding"/>
    <property type="evidence" value="ECO:0007669"/>
    <property type="project" value="UniProtKB-UniRule"/>
</dbReference>
<dbReference type="InterPro" id="IPR012677">
    <property type="entry name" value="Nucleotide-bd_a/b_plait_sf"/>
</dbReference>
<proteinExistence type="predicted"/>
<evidence type="ECO:0000256" key="1">
    <source>
        <dbReference type="ARBA" id="ARBA00022737"/>
    </source>
</evidence>
<keyword evidence="2 3" id="KW-0694">RNA-binding</keyword>
<feature type="compositionally biased region" description="Basic and acidic residues" evidence="4">
    <location>
        <begin position="346"/>
        <end position="358"/>
    </location>
</feature>
<feature type="region of interest" description="Disordered" evidence="4">
    <location>
        <begin position="233"/>
        <end position="435"/>
    </location>
</feature>
<organism evidence="6 7">
    <name type="scientific">Caenorhabditis bovis</name>
    <dbReference type="NCBI Taxonomy" id="2654633"/>
    <lineage>
        <taxon>Eukaryota</taxon>
        <taxon>Metazoa</taxon>
        <taxon>Ecdysozoa</taxon>
        <taxon>Nematoda</taxon>
        <taxon>Chromadorea</taxon>
        <taxon>Rhabditida</taxon>
        <taxon>Rhabditina</taxon>
        <taxon>Rhabditomorpha</taxon>
        <taxon>Rhabditoidea</taxon>
        <taxon>Rhabditidae</taxon>
        <taxon>Peloderinae</taxon>
        <taxon>Caenorhabditis</taxon>
    </lineage>
</organism>
<feature type="compositionally biased region" description="Polar residues" evidence="4">
    <location>
        <begin position="362"/>
        <end position="377"/>
    </location>
</feature>
<feature type="compositionally biased region" description="Basic and acidic residues" evidence="4">
    <location>
        <begin position="413"/>
        <end position="427"/>
    </location>
</feature>
<dbReference type="SUPFAM" id="SSF54928">
    <property type="entry name" value="RNA-binding domain, RBD"/>
    <property type="match status" value="3"/>
</dbReference>
<dbReference type="InterPro" id="IPR050666">
    <property type="entry name" value="ESRP"/>
</dbReference>
<accession>A0A8S1F6U3</accession>
<dbReference type="EMBL" id="CADEPM010000007">
    <property type="protein sequence ID" value="CAB3408583.1"/>
    <property type="molecule type" value="Genomic_DNA"/>
</dbReference>
<dbReference type="PROSITE" id="PS50102">
    <property type="entry name" value="RRM"/>
    <property type="match status" value="1"/>
</dbReference>
<feature type="region of interest" description="Disordered" evidence="4">
    <location>
        <begin position="75"/>
        <end position="134"/>
    </location>
</feature>
<evidence type="ECO:0000313" key="7">
    <source>
        <dbReference type="Proteomes" id="UP000494206"/>
    </source>
</evidence>
<dbReference type="OrthoDB" id="5861472at2759"/>
<dbReference type="SMART" id="SM00360">
    <property type="entry name" value="RRM"/>
    <property type="match status" value="3"/>
</dbReference>
<evidence type="ECO:0000256" key="3">
    <source>
        <dbReference type="PROSITE-ProRule" id="PRU00176"/>
    </source>
</evidence>
<keyword evidence="1" id="KW-0677">Repeat</keyword>
<gene>
    <name evidence="6" type="ORF">CBOVIS_LOCUS10346</name>
</gene>
<feature type="compositionally biased region" description="Basic and acidic residues" evidence="4">
    <location>
        <begin position="81"/>
        <end position="134"/>
    </location>
</feature>
<dbReference type="PANTHER" id="PTHR13976">
    <property type="entry name" value="HETEROGENEOUS NUCLEAR RIBONUCLEOPROTEIN-RELATED"/>
    <property type="match status" value="1"/>
</dbReference>
<feature type="domain" description="RRM" evidence="5">
    <location>
        <begin position="133"/>
        <end position="210"/>
    </location>
</feature>
<dbReference type="Proteomes" id="UP000494206">
    <property type="component" value="Unassembled WGS sequence"/>
</dbReference>